<dbReference type="PRINTS" id="PR00455">
    <property type="entry name" value="HTHTETR"/>
</dbReference>
<evidence type="ECO:0000313" key="7">
    <source>
        <dbReference type="EMBL" id="MFH5230162.1"/>
    </source>
</evidence>
<dbReference type="EMBL" id="JBIMSN010000062">
    <property type="protein sequence ID" value="MFH5230162.1"/>
    <property type="molecule type" value="Genomic_DNA"/>
</dbReference>
<gene>
    <name evidence="8" type="ORF">ACHIPV_08640</name>
    <name evidence="6" type="ORF">ACHIPZ_10770</name>
    <name evidence="7" type="ORF">ACHIRB_16490</name>
</gene>
<evidence type="ECO:0000313" key="9">
    <source>
        <dbReference type="Proteomes" id="UP001609175"/>
    </source>
</evidence>
<evidence type="ECO:0000259" key="5">
    <source>
        <dbReference type="PROSITE" id="PS50977"/>
    </source>
</evidence>
<dbReference type="Pfam" id="PF17754">
    <property type="entry name" value="TetR_C_14"/>
    <property type="match status" value="1"/>
</dbReference>
<keyword evidence="11" id="KW-1185">Reference proteome</keyword>
<dbReference type="PANTHER" id="PTHR30055">
    <property type="entry name" value="HTH-TYPE TRANSCRIPTIONAL REGULATOR RUTR"/>
    <property type="match status" value="1"/>
</dbReference>
<dbReference type="Proteomes" id="UP001609219">
    <property type="component" value="Unassembled WGS sequence"/>
</dbReference>
<reference evidence="9 10" key="1">
    <citation type="submission" date="2024-10" db="EMBL/GenBank/DDBJ databases">
        <authorList>
            <person name="Riesco R."/>
        </authorList>
    </citation>
    <scope>NUCLEOTIDE SEQUENCE [LARGE SCALE GENOMIC DNA]</scope>
    <source>
        <strain evidence="8 10">NCIMB 15448</strain>
        <strain evidence="6 9">NCIMB 15449</strain>
        <strain evidence="7 11">NCIMB 15450</strain>
    </source>
</reference>
<dbReference type="Proteomes" id="UP001609176">
    <property type="component" value="Unassembled WGS sequence"/>
</dbReference>
<evidence type="ECO:0000256" key="3">
    <source>
        <dbReference type="ARBA" id="ARBA00023163"/>
    </source>
</evidence>
<evidence type="ECO:0000256" key="4">
    <source>
        <dbReference type="PROSITE-ProRule" id="PRU00335"/>
    </source>
</evidence>
<dbReference type="InterPro" id="IPR009057">
    <property type="entry name" value="Homeodomain-like_sf"/>
</dbReference>
<dbReference type="EMBL" id="JBIMSO010000043">
    <property type="protein sequence ID" value="MFH5208678.1"/>
    <property type="molecule type" value="Genomic_DNA"/>
</dbReference>
<feature type="domain" description="HTH tetR-type" evidence="5">
    <location>
        <begin position="18"/>
        <end position="78"/>
    </location>
</feature>
<evidence type="ECO:0000313" key="8">
    <source>
        <dbReference type="EMBL" id="MFH5241954.1"/>
    </source>
</evidence>
<organism evidence="8 10">
    <name type="scientific">Antrihabitans spumae</name>
    <dbReference type="NCBI Taxonomy" id="3373370"/>
    <lineage>
        <taxon>Bacteria</taxon>
        <taxon>Bacillati</taxon>
        <taxon>Actinomycetota</taxon>
        <taxon>Actinomycetes</taxon>
        <taxon>Mycobacteriales</taxon>
        <taxon>Nocardiaceae</taxon>
        <taxon>Antrihabitans</taxon>
    </lineage>
</organism>
<name>A0ABW7KHL4_9NOCA</name>
<dbReference type="Gene3D" id="1.10.10.60">
    <property type="entry name" value="Homeodomain-like"/>
    <property type="match status" value="1"/>
</dbReference>
<dbReference type="EMBL" id="JBIMSP010000010">
    <property type="protein sequence ID" value="MFH5241954.1"/>
    <property type="molecule type" value="Genomic_DNA"/>
</dbReference>
<dbReference type="InterPro" id="IPR050109">
    <property type="entry name" value="HTH-type_TetR-like_transc_reg"/>
</dbReference>
<dbReference type="Gene3D" id="1.10.357.10">
    <property type="entry name" value="Tetracycline Repressor, domain 2"/>
    <property type="match status" value="1"/>
</dbReference>
<proteinExistence type="predicted"/>
<dbReference type="InterPro" id="IPR041347">
    <property type="entry name" value="MftR_C"/>
</dbReference>
<feature type="DNA-binding region" description="H-T-H motif" evidence="4">
    <location>
        <begin position="41"/>
        <end position="60"/>
    </location>
</feature>
<dbReference type="PROSITE" id="PS50977">
    <property type="entry name" value="HTH_TETR_2"/>
    <property type="match status" value="1"/>
</dbReference>
<evidence type="ECO:0000313" key="6">
    <source>
        <dbReference type="EMBL" id="MFH5208678.1"/>
    </source>
</evidence>
<evidence type="ECO:0000313" key="10">
    <source>
        <dbReference type="Proteomes" id="UP001609176"/>
    </source>
</evidence>
<evidence type="ECO:0000256" key="1">
    <source>
        <dbReference type="ARBA" id="ARBA00023015"/>
    </source>
</evidence>
<comment type="caution">
    <text evidence="8">The sequence shown here is derived from an EMBL/GenBank/DDBJ whole genome shotgun (WGS) entry which is preliminary data.</text>
</comment>
<evidence type="ECO:0000256" key="2">
    <source>
        <dbReference type="ARBA" id="ARBA00023125"/>
    </source>
</evidence>
<protein>
    <submittedName>
        <fullName evidence="8">TetR family transcriptional regulator</fullName>
    </submittedName>
</protein>
<dbReference type="InterPro" id="IPR001647">
    <property type="entry name" value="HTH_TetR"/>
</dbReference>
<keyword evidence="1" id="KW-0805">Transcription regulation</keyword>
<accession>A0ABW7KHL4</accession>
<dbReference type="Pfam" id="PF00440">
    <property type="entry name" value="TetR_N"/>
    <property type="match status" value="1"/>
</dbReference>
<keyword evidence="3" id="KW-0804">Transcription</keyword>
<sequence length="197" mass="21996">MPADTTVPSIGLRERKKARTRASIRSEAFRLFEEQGYLETTIEQIAAAADVSPSTFFRYFPTKEQLVLADDLDPAMIQAVADQPPDVPMFAAIRLAAEALFNDLTPEDVEFERRRTRLLYSVPELKRAVTQEMMRTIDMLAEMMAERTGRSADDTEVRAHAGAMVGAIIATMNENTNSPTDALRAVRYLEDGLPLGR</sequence>
<dbReference type="SUPFAM" id="SSF46689">
    <property type="entry name" value="Homeodomain-like"/>
    <property type="match status" value="1"/>
</dbReference>
<evidence type="ECO:0000313" key="11">
    <source>
        <dbReference type="Proteomes" id="UP001609219"/>
    </source>
</evidence>
<keyword evidence="2 4" id="KW-0238">DNA-binding</keyword>
<dbReference type="PANTHER" id="PTHR30055:SF238">
    <property type="entry name" value="MYCOFACTOCIN BIOSYNTHESIS TRANSCRIPTIONAL REGULATOR MFTR-RELATED"/>
    <property type="match status" value="1"/>
</dbReference>
<dbReference type="RefSeq" id="WP_395114184.1">
    <property type="nucleotide sequence ID" value="NZ_JBIMSN010000062.1"/>
</dbReference>
<dbReference type="Proteomes" id="UP001609175">
    <property type="component" value="Unassembled WGS sequence"/>
</dbReference>